<accession>A0A5J6SS21</accession>
<dbReference type="EMBL" id="CP031223">
    <property type="protein sequence ID" value="QFG00661.1"/>
    <property type="molecule type" value="Genomic_DNA"/>
</dbReference>
<keyword evidence="1" id="KW-1133">Transmembrane helix</keyword>
<dbReference type="KEGG" id="psyo:PB01_18710"/>
<sequence length="146" mass="16857">MKLQIGLQKPFIDGIISGILLTIFFKFVEYFTPNKVYTLLLNVDYIPFLNQQKLMETIEVALHLTISIILSMCLYLLVHYLKIVSPRKIIIFYVLVCFLIGLLLFSTTALSVRTPSITSLPAITYWLVGHIFYGYILGFLFIKRLN</sequence>
<name>A0A5J6SS21_9BACI</name>
<dbReference type="OrthoDB" id="1443299at2"/>
<proteinExistence type="predicted"/>
<protein>
    <submittedName>
        <fullName evidence="2">Uncharacterized protein</fullName>
    </submittedName>
</protein>
<evidence type="ECO:0000256" key="1">
    <source>
        <dbReference type="SAM" id="Phobius"/>
    </source>
</evidence>
<keyword evidence="3" id="KW-1185">Reference proteome</keyword>
<keyword evidence="1" id="KW-0812">Transmembrane</keyword>
<reference evidence="2 3" key="1">
    <citation type="submission" date="2018-07" db="EMBL/GenBank/DDBJ databases">
        <title>Complete genome sequence of Psychrobacillus sp. PB01, isolated from iceberg, and comparative genome analysis of Psychrobacillus strains.</title>
        <authorList>
            <person name="Lee P.C."/>
        </authorList>
    </citation>
    <scope>NUCLEOTIDE SEQUENCE [LARGE SCALE GENOMIC DNA]</scope>
    <source>
        <strain evidence="2 3">PB01</strain>
    </source>
</reference>
<organism evidence="2 3">
    <name type="scientific">Psychrobacillus glaciei</name>
    <dbReference type="NCBI Taxonomy" id="2283160"/>
    <lineage>
        <taxon>Bacteria</taxon>
        <taxon>Bacillati</taxon>
        <taxon>Bacillota</taxon>
        <taxon>Bacilli</taxon>
        <taxon>Bacillales</taxon>
        <taxon>Bacillaceae</taxon>
        <taxon>Psychrobacillus</taxon>
    </lineage>
</organism>
<feature type="transmembrane region" description="Helical" evidence="1">
    <location>
        <begin position="123"/>
        <end position="142"/>
    </location>
</feature>
<keyword evidence="1" id="KW-0472">Membrane</keyword>
<dbReference type="Proteomes" id="UP000325517">
    <property type="component" value="Chromosome"/>
</dbReference>
<gene>
    <name evidence="2" type="ORF">PB01_18710</name>
</gene>
<feature type="transmembrane region" description="Helical" evidence="1">
    <location>
        <begin position="12"/>
        <end position="32"/>
    </location>
</feature>
<feature type="transmembrane region" description="Helical" evidence="1">
    <location>
        <begin position="60"/>
        <end position="78"/>
    </location>
</feature>
<evidence type="ECO:0000313" key="2">
    <source>
        <dbReference type="EMBL" id="QFG00661.1"/>
    </source>
</evidence>
<evidence type="ECO:0000313" key="3">
    <source>
        <dbReference type="Proteomes" id="UP000325517"/>
    </source>
</evidence>
<feature type="transmembrane region" description="Helical" evidence="1">
    <location>
        <begin position="90"/>
        <end position="111"/>
    </location>
</feature>
<dbReference type="AlphaFoldDB" id="A0A5J6SS21"/>